<proteinExistence type="inferred from homology"/>
<evidence type="ECO:0000256" key="5">
    <source>
        <dbReference type="ARBA" id="ARBA00022989"/>
    </source>
</evidence>
<comment type="subcellular location">
    <subcellularLocation>
        <location evidence="1">Membrane</location>
        <topology evidence="1">Multi-pass membrane protein</topology>
    </subcellularLocation>
</comment>
<dbReference type="InterPro" id="IPR002524">
    <property type="entry name" value="Cation_efflux"/>
</dbReference>
<feature type="transmembrane region" description="Helical" evidence="7">
    <location>
        <begin position="155"/>
        <end position="173"/>
    </location>
</feature>
<keyword evidence="3" id="KW-0813">Transport</keyword>
<evidence type="ECO:0000256" key="6">
    <source>
        <dbReference type="ARBA" id="ARBA00023136"/>
    </source>
</evidence>
<dbReference type="EMBL" id="JAUSUG010000035">
    <property type="protein sequence ID" value="MDQ0257825.1"/>
    <property type="molecule type" value="Genomic_DNA"/>
</dbReference>
<reference evidence="9 10" key="1">
    <citation type="submission" date="2023-07" db="EMBL/GenBank/DDBJ databases">
        <title>Genomic Encyclopedia of Type Strains, Phase IV (KMG-IV): sequencing the most valuable type-strain genomes for metagenomic binning, comparative biology and taxonomic classification.</title>
        <authorList>
            <person name="Goeker M."/>
        </authorList>
    </citation>
    <scope>NUCLEOTIDE SEQUENCE [LARGE SCALE GENOMIC DNA]</scope>
    <source>
        <strain evidence="9 10">DSM 9768</strain>
    </source>
</reference>
<feature type="transmembrane region" description="Helical" evidence="7">
    <location>
        <begin position="83"/>
        <end position="101"/>
    </location>
</feature>
<evidence type="ECO:0000256" key="7">
    <source>
        <dbReference type="SAM" id="Phobius"/>
    </source>
</evidence>
<comment type="similarity">
    <text evidence="2">Belongs to the cation diffusion facilitator (CDF) transporter (TC 2.A.4) family.</text>
</comment>
<accession>A0ABU0A3K4</accession>
<gene>
    <name evidence="9" type="ORF">J2S74_005288</name>
</gene>
<dbReference type="Proteomes" id="UP001230005">
    <property type="component" value="Unassembled WGS sequence"/>
</dbReference>
<dbReference type="InterPro" id="IPR050291">
    <property type="entry name" value="CDF_Transporter"/>
</dbReference>
<feature type="transmembrane region" description="Helical" evidence="7">
    <location>
        <begin position="179"/>
        <end position="196"/>
    </location>
</feature>
<dbReference type="NCBIfam" id="TIGR01297">
    <property type="entry name" value="CDF"/>
    <property type="match status" value="1"/>
</dbReference>
<feature type="transmembrane region" description="Helical" evidence="7">
    <location>
        <begin position="42"/>
        <end position="62"/>
    </location>
</feature>
<organism evidence="9 10">
    <name type="scientific">Evansella vedderi</name>
    <dbReference type="NCBI Taxonomy" id="38282"/>
    <lineage>
        <taxon>Bacteria</taxon>
        <taxon>Bacillati</taxon>
        <taxon>Bacillota</taxon>
        <taxon>Bacilli</taxon>
        <taxon>Bacillales</taxon>
        <taxon>Bacillaceae</taxon>
        <taxon>Evansella</taxon>
    </lineage>
</organism>
<feature type="transmembrane region" description="Helical" evidence="7">
    <location>
        <begin position="12"/>
        <end position="30"/>
    </location>
</feature>
<feature type="domain" description="Cation efflux protein transmembrane" evidence="8">
    <location>
        <begin position="12"/>
        <end position="204"/>
    </location>
</feature>
<protein>
    <submittedName>
        <fullName evidence="9">Cation diffusion facilitator family transporter</fullName>
    </submittedName>
</protein>
<dbReference type="InterPro" id="IPR027469">
    <property type="entry name" value="Cation_efflux_TMD_sf"/>
</dbReference>
<feature type="transmembrane region" description="Helical" evidence="7">
    <location>
        <begin position="113"/>
        <end position="134"/>
    </location>
</feature>
<dbReference type="InterPro" id="IPR058533">
    <property type="entry name" value="Cation_efflux_TM"/>
</dbReference>
<evidence type="ECO:0000256" key="1">
    <source>
        <dbReference type="ARBA" id="ARBA00004141"/>
    </source>
</evidence>
<comment type="caution">
    <text evidence="9">The sequence shown here is derived from an EMBL/GenBank/DDBJ whole genome shotgun (WGS) entry which is preliminary data.</text>
</comment>
<evidence type="ECO:0000313" key="10">
    <source>
        <dbReference type="Proteomes" id="UP001230005"/>
    </source>
</evidence>
<dbReference type="RefSeq" id="WP_307332167.1">
    <property type="nucleotide sequence ID" value="NZ_JAUSUG010000035.1"/>
</dbReference>
<sequence>MFKSLASESKLLKISVLVALFFAILGVVWGKLVSSQLILFDGLYSLVSVMLSLLSLLVAQYIKKNDTKRFPYGKEMLEPVVIIIKYAVILILCIVTVITAIESLLSGGRETSVGQALIFAVVNTIGCVGVYFLLNKNKDRSGFIQAEANQWKMDTLISGAVLLGFFTAVIISFTSYQFLIPYVDPLMVLIVAGYFIKVPIVEITRAFREVLEMSPDQVIETNFKKVVNSIETRYQINESILRIAKVGNKLFIEIDFILNPQSKIVTIADQDKVREEIIQQTKGLVYKKWLTVSFTNDKRWAQKDLA</sequence>
<dbReference type="PANTHER" id="PTHR43840:SF15">
    <property type="entry name" value="MITOCHONDRIAL METAL TRANSPORTER 1-RELATED"/>
    <property type="match status" value="1"/>
</dbReference>
<name>A0ABU0A3K4_9BACI</name>
<keyword evidence="10" id="KW-1185">Reference proteome</keyword>
<dbReference type="SUPFAM" id="SSF161111">
    <property type="entry name" value="Cation efflux protein transmembrane domain-like"/>
    <property type="match status" value="1"/>
</dbReference>
<dbReference type="PANTHER" id="PTHR43840">
    <property type="entry name" value="MITOCHONDRIAL METAL TRANSPORTER 1-RELATED"/>
    <property type="match status" value="1"/>
</dbReference>
<evidence type="ECO:0000256" key="2">
    <source>
        <dbReference type="ARBA" id="ARBA00008114"/>
    </source>
</evidence>
<keyword evidence="6 7" id="KW-0472">Membrane</keyword>
<evidence type="ECO:0000259" key="8">
    <source>
        <dbReference type="Pfam" id="PF01545"/>
    </source>
</evidence>
<dbReference type="Pfam" id="PF01545">
    <property type="entry name" value="Cation_efflux"/>
    <property type="match status" value="1"/>
</dbReference>
<evidence type="ECO:0000313" key="9">
    <source>
        <dbReference type="EMBL" id="MDQ0257825.1"/>
    </source>
</evidence>
<evidence type="ECO:0000256" key="4">
    <source>
        <dbReference type="ARBA" id="ARBA00022692"/>
    </source>
</evidence>
<keyword evidence="4 7" id="KW-0812">Transmembrane</keyword>
<keyword evidence="5 7" id="KW-1133">Transmembrane helix</keyword>
<evidence type="ECO:0000256" key="3">
    <source>
        <dbReference type="ARBA" id="ARBA00022448"/>
    </source>
</evidence>
<dbReference type="Gene3D" id="1.20.1510.10">
    <property type="entry name" value="Cation efflux protein transmembrane domain"/>
    <property type="match status" value="1"/>
</dbReference>